<organism evidence="11 12">
    <name type="scientific">Neolewinella aquimaris</name>
    <dbReference type="NCBI Taxonomy" id="1835722"/>
    <lineage>
        <taxon>Bacteria</taxon>
        <taxon>Pseudomonadati</taxon>
        <taxon>Bacteroidota</taxon>
        <taxon>Saprospiria</taxon>
        <taxon>Saprospirales</taxon>
        <taxon>Lewinellaceae</taxon>
        <taxon>Neolewinella</taxon>
    </lineage>
</organism>
<dbReference type="Gene3D" id="3.40.50.720">
    <property type="entry name" value="NAD(P)-binding Rossmann-like Domain"/>
    <property type="match status" value="1"/>
</dbReference>
<evidence type="ECO:0000259" key="10">
    <source>
        <dbReference type="Pfam" id="PF05201"/>
    </source>
</evidence>
<dbReference type="GO" id="GO:0019353">
    <property type="term" value="P:protoporphyrinogen IX biosynthetic process from glutamate"/>
    <property type="evidence" value="ECO:0007669"/>
    <property type="project" value="TreeGrafter"/>
</dbReference>
<feature type="binding site" evidence="4 6">
    <location>
        <begin position="61"/>
        <end position="64"/>
    </location>
    <ligand>
        <name>substrate</name>
    </ligand>
</feature>
<dbReference type="InterPro" id="IPR015895">
    <property type="entry name" value="4pyrrol_synth_GluRdtase_N"/>
</dbReference>
<dbReference type="AlphaFoldDB" id="A0A840E8F2"/>
<dbReference type="GO" id="GO:0008883">
    <property type="term" value="F:glutamyl-tRNA reductase activity"/>
    <property type="evidence" value="ECO:0007669"/>
    <property type="project" value="UniProtKB-UniRule"/>
</dbReference>
<evidence type="ECO:0000256" key="7">
    <source>
        <dbReference type="PIRSR" id="PIRSR000445-3"/>
    </source>
</evidence>
<dbReference type="SUPFAM" id="SSF69742">
    <property type="entry name" value="Glutamyl tRNA-reductase catalytic, N-terminal domain"/>
    <property type="match status" value="1"/>
</dbReference>
<dbReference type="PANTHER" id="PTHR43013:SF1">
    <property type="entry name" value="GLUTAMYL-TRNA REDUCTASE"/>
    <property type="match status" value="1"/>
</dbReference>
<dbReference type="Pfam" id="PF01488">
    <property type="entry name" value="Shikimate_DH"/>
    <property type="match status" value="1"/>
</dbReference>
<comment type="pathway">
    <text evidence="4">Porphyrin-containing compound metabolism; protoporphyrin-IX biosynthesis; 5-aminolevulinate from L-glutamyl-tRNA(Glu): step 1/2.</text>
</comment>
<dbReference type="InterPro" id="IPR000343">
    <property type="entry name" value="4pyrrol_synth_GluRdtase"/>
</dbReference>
<dbReference type="InterPro" id="IPR018214">
    <property type="entry name" value="GluRdtase_CS"/>
</dbReference>
<reference evidence="11 12" key="1">
    <citation type="submission" date="2020-08" db="EMBL/GenBank/DDBJ databases">
        <title>Genomic Encyclopedia of Type Strains, Phase IV (KMG-IV): sequencing the most valuable type-strain genomes for metagenomic binning, comparative biology and taxonomic classification.</title>
        <authorList>
            <person name="Goeker M."/>
        </authorList>
    </citation>
    <scope>NUCLEOTIDE SEQUENCE [LARGE SCALE GENOMIC DNA]</scope>
    <source>
        <strain evidence="11 12">DSM 105137</strain>
    </source>
</reference>
<comment type="caution">
    <text evidence="11">The sequence shown here is derived from an EMBL/GenBank/DDBJ whole genome shotgun (WGS) entry which is preliminary data.</text>
</comment>
<dbReference type="GO" id="GO:0050661">
    <property type="term" value="F:NADP binding"/>
    <property type="evidence" value="ECO:0007669"/>
    <property type="project" value="InterPro"/>
</dbReference>
<keyword evidence="2 4" id="KW-0560">Oxidoreductase</keyword>
<feature type="domain" description="Quinate/shikimate 5-dehydrogenase/glutamyl-tRNA reductase" evidence="9">
    <location>
        <begin position="185"/>
        <end position="310"/>
    </location>
</feature>
<sequence>MTVPTPSMLQHFHILTLTHRNAKLKEIGELVTAFEGGDGLHERLAQLRDRGMVNEIFYSSTCNRILLLFTTDQKVDDVFKSSLLPFPAAGLTRLKHLSGLRAIRHLYEVAGSIDSLVVGERQILGQLRESQERCWKWGLIGDDLRIICNQAVLAAKDIYANTRIGEKSVSVVSLSMQQLQRYAPSRKARILLVGAGQTNLLVTKFLRKQGYANVTIANRTVKRAEQLVSGFENGRALSLGELSDYRDGFDVLFVCTAAAHATITPELFGSLLAGESPKDKIVVDLGVPADVAESTIARYEFTYIAIEHLRALAEENMDFRRREVDLAHEIIERHLVETETLYQTRLIERAMVEVPGQIKAIRHNAVNKVFRKELEDLDPQARELMDRMLQYMEKRCIGIPMQAAREAVLSPRPAAPQRKSTAEAIS</sequence>
<comment type="domain">
    <text evidence="4">Possesses an unusual extended V-shaped dimeric structure with each monomer consisting of three distinct domains arranged along a curved 'spinal' alpha-helix. The N-terminal catalytic domain specifically recognizes the glutamate moiety of the substrate. The second domain is the NADPH-binding domain, and the third C-terminal domain is responsible for dimerization.</text>
</comment>
<dbReference type="RefSeq" id="WP_183496226.1">
    <property type="nucleotide sequence ID" value="NZ_JACIFF010000006.1"/>
</dbReference>
<dbReference type="EC" id="1.2.1.70" evidence="4"/>
<evidence type="ECO:0000256" key="3">
    <source>
        <dbReference type="ARBA" id="ARBA00023244"/>
    </source>
</evidence>
<evidence type="ECO:0000256" key="1">
    <source>
        <dbReference type="ARBA" id="ARBA00022857"/>
    </source>
</evidence>
<dbReference type="HAMAP" id="MF_00087">
    <property type="entry name" value="Glu_tRNA_reductase"/>
    <property type="match status" value="1"/>
</dbReference>
<dbReference type="EMBL" id="JACIFF010000006">
    <property type="protein sequence ID" value="MBB4079992.1"/>
    <property type="molecule type" value="Genomic_DNA"/>
</dbReference>
<feature type="binding site" evidence="4 6">
    <location>
        <position position="115"/>
    </location>
    <ligand>
        <name>substrate</name>
    </ligand>
</feature>
<comment type="catalytic activity">
    <reaction evidence="4">
        <text>(S)-4-amino-5-oxopentanoate + tRNA(Glu) + NADP(+) = L-glutamyl-tRNA(Glu) + NADPH + H(+)</text>
        <dbReference type="Rhea" id="RHEA:12344"/>
        <dbReference type="Rhea" id="RHEA-COMP:9663"/>
        <dbReference type="Rhea" id="RHEA-COMP:9680"/>
        <dbReference type="ChEBI" id="CHEBI:15378"/>
        <dbReference type="ChEBI" id="CHEBI:57501"/>
        <dbReference type="ChEBI" id="CHEBI:57783"/>
        <dbReference type="ChEBI" id="CHEBI:58349"/>
        <dbReference type="ChEBI" id="CHEBI:78442"/>
        <dbReference type="ChEBI" id="CHEBI:78520"/>
        <dbReference type="EC" id="1.2.1.70"/>
    </reaction>
</comment>
<dbReference type="Gene3D" id="3.30.460.30">
    <property type="entry name" value="Glutamyl-tRNA reductase, N-terminal domain"/>
    <property type="match status" value="1"/>
</dbReference>
<evidence type="ECO:0000313" key="12">
    <source>
        <dbReference type="Proteomes" id="UP000576209"/>
    </source>
</evidence>
<feature type="binding site" evidence="4 7">
    <location>
        <begin position="194"/>
        <end position="199"/>
    </location>
    <ligand>
        <name>NADP(+)</name>
        <dbReference type="ChEBI" id="CHEBI:58349"/>
    </ligand>
</feature>
<keyword evidence="1 4" id="KW-0521">NADP</keyword>
<evidence type="ECO:0000256" key="6">
    <source>
        <dbReference type="PIRSR" id="PIRSR000445-2"/>
    </source>
</evidence>
<gene>
    <name evidence="4" type="primary">hemA</name>
    <name evidence="11" type="ORF">GGR28_002619</name>
</gene>
<dbReference type="SUPFAM" id="SSF51735">
    <property type="entry name" value="NAD(P)-binding Rossmann-fold domains"/>
    <property type="match status" value="1"/>
</dbReference>
<name>A0A840E8F2_9BACT</name>
<dbReference type="Proteomes" id="UP000576209">
    <property type="component" value="Unassembled WGS sequence"/>
</dbReference>
<evidence type="ECO:0000256" key="8">
    <source>
        <dbReference type="PIRSR" id="PIRSR000445-4"/>
    </source>
</evidence>
<comment type="miscellaneous">
    <text evidence="4">During catalysis, the active site Cys acts as a nucleophile attacking the alpha-carbonyl group of tRNA-bound glutamate with the formation of a thioester intermediate between enzyme and glutamate, and the concomitant release of tRNA(Glu). The thioester intermediate is finally reduced by direct hydride transfer from NADPH, to form the product GSA.</text>
</comment>
<feature type="binding site" evidence="4 6">
    <location>
        <begin position="120"/>
        <end position="122"/>
    </location>
    <ligand>
        <name>substrate</name>
    </ligand>
</feature>
<dbReference type="UniPathway" id="UPA00251">
    <property type="reaction ID" value="UER00316"/>
</dbReference>
<comment type="function">
    <text evidence="4">Catalyzes the NADPH-dependent reduction of glutamyl-tRNA(Glu) to glutamate 1-semialdehyde (GSA).</text>
</comment>
<feature type="binding site" evidence="4 6">
    <location>
        <position position="126"/>
    </location>
    <ligand>
        <name>substrate</name>
    </ligand>
</feature>
<comment type="subunit">
    <text evidence="4">Homodimer.</text>
</comment>
<dbReference type="InterPro" id="IPR036291">
    <property type="entry name" value="NAD(P)-bd_dom_sf"/>
</dbReference>
<evidence type="ECO:0000259" key="9">
    <source>
        <dbReference type="Pfam" id="PF01488"/>
    </source>
</evidence>
<evidence type="ECO:0000256" key="2">
    <source>
        <dbReference type="ARBA" id="ARBA00023002"/>
    </source>
</evidence>
<feature type="domain" description="Glutamyl-tRNA reductase N-terminal" evidence="10">
    <location>
        <begin position="16"/>
        <end position="162"/>
    </location>
</feature>
<dbReference type="InterPro" id="IPR036343">
    <property type="entry name" value="GluRdtase_N_sf"/>
</dbReference>
<feature type="active site" description="Nucleophile" evidence="4 5">
    <location>
        <position position="62"/>
    </location>
</feature>
<comment type="similarity">
    <text evidence="4">Belongs to the glutamyl-tRNA reductase family.</text>
</comment>
<dbReference type="PIRSF" id="PIRSF000445">
    <property type="entry name" value="4pyrrol_synth_GluRdtase"/>
    <property type="match status" value="1"/>
</dbReference>
<evidence type="ECO:0000256" key="5">
    <source>
        <dbReference type="PIRSR" id="PIRSR000445-1"/>
    </source>
</evidence>
<evidence type="ECO:0000313" key="11">
    <source>
        <dbReference type="EMBL" id="MBB4079992.1"/>
    </source>
</evidence>
<dbReference type="Pfam" id="PF05201">
    <property type="entry name" value="GlutR_N"/>
    <property type="match status" value="1"/>
</dbReference>
<protein>
    <recommendedName>
        <fullName evidence="4">Glutamyl-tRNA reductase</fullName>
        <shortName evidence="4">GluTR</shortName>
        <ecNumber evidence="4">1.2.1.70</ecNumber>
    </recommendedName>
</protein>
<feature type="site" description="Important for activity" evidence="4 8">
    <location>
        <position position="105"/>
    </location>
</feature>
<evidence type="ECO:0000256" key="4">
    <source>
        <dbReference type="HAMAP-Rule" id="MF_00087"/>
    </source>
</evidence>
<accession>A0A840E8F2</accession>
<keyword evidence="3 4" id="KW-0627">Porphyrin biosynthesis</keyword>
<dbReference type="InterPro" id="IPR006151">
    <property type="entry name" value="Shikm_DH/Glu-tRNA_Rdtase"/>
</dbReference>
<dbReference type="PROSITE" id="PS00747">
    <property type="entry name" value="GLUTR"/>
    <property type="match status" value="1"/>
</dbReference>
<proteinExistence type="inferred from homology"/>
<keyword evidence="12" id="KW-1185">Reference proteome</keyword>
<dbReference type="PANTHER" id="PTHR43013">
    <property type="entry name" value="GLUTAMYL-TRNA REDUCTASE"/>
    <property type="match status" value="1"/>
</dbReference>